<dbReference type="Proteomes" id="UP000320244">
    <property type="component" value="Unassembled WGS sequence"/>
</dbReference>
<dbReference type="PANTHER" id="PTHR48081">
    <property type="entry name" value="AB HYDROLASE SUPERFAMILY PROTEIN C4A8.06C"/>
    <property type="match status" value="1"/>
</dbReference>
<sequence>MSISRGLTFRLPSAPAPLLPRRLPPIAARTVMRGLQRTVFQAGIPWDTQRTRLAMAAKAGRMPRGTRVTEETIAGLRVRRVRNASSAGGPLMVHLHGGGFCIGGPPQATAMAARLAKDAGADVLLPRYPLAPESPSPAAAQALRAFWDEVGTDRTVLSGESAGGNLALSLVLELRDSGGSMPAALALISPWLDLAADRSANAELARREPLLTVAWHDACADAYAAGRDKTDPALSPLNAALHGLPPTLVICGTEEILASDSHRVVRAIRDAGGVATLRIGDGLWHAFPLQAGMLREADEAVDEIAQLVIEAG</sequence>
<evidence type="ECO:0000313" key="5">
    <source>
        <dbReference type="Proteomes" id="UP000320244"/>
    </source>
</evidence>
<dbReference type="Gene3D" id="3.40.50.1820">
    <property type="entry name" value="alpha/beta hydrolase"/>
    <property type="match status" value="1"/>
</dbReference>
<dbReference type="InterPro" id="IPR029058">
    <property type="entry name" value="AB_hydrolase_fold"/>
</dbReference>
<dbReference type="RefSeq" id="WP_146316587.1">
    <property type="nucleotide sequence ID" value="NZ_VCQV01000011.1"/>
</dbReference>
<organism evidence="4 5">
    <name type="scientific">Leekyejoonella antrihumi</name>
    <dbReference type="NCBI Taxonomy" id="1660198"/>
    <lineage>
        <taxon>Bacteria</taxon>
        <taxon>Bacillati</taxon>
        <taxon>Actinomycetota</taxon>
        <taxon>Actinomycetes</taxon>
        <taxon>Micrococcales</taxon>
        <taxon>Dermacoccaceae</taxon>
        <taxon>Leekyejoonella</taxon>
    </lineage>
</organism>
<dbReference type="GO" id="GO:0004806">
    <property type="term" value="F:triacylglycerol lipase activity"/>
    <property type="evidence" value="ECO:0007669"/>
    <property type="project" value="TreeGrafter"/>
</dbReference>
<dbReference type="Pfam" id="PF07859">
    <property type="entry name" value="Abhydrolase_3"/>
    <property type="match status" value="1"/>
</dbReference>
<feature type="domain" description="Alpha/beta hydrolase fold-3" evidence="3">
    <location>
        <begin position="92"/>
        <end position="288"/>
    </location>
</feature>
<dbReference type="EMBL" id="VCQV01000011">
    <property type="protein sequence ID" value="TWP36504.1"/>
    <property type="molecule type" value="Genomic_DNA"/>
</dbReference>
<evidence type="ECO:0000256" key="1">
    <source>
        <dbReference type="ARBA" id="ARBA00010515"/>
    </source>
</evidence>
<dbReference type="SUPFAM" id="SSF53474">
    <property type="entry name" value="alpha/beta-Hydrolases"/>
    <property type="match status" value="1"/>
</dbReference>
<dbReference type="PANTHER" id="PTHR48081:SF30">
    <property type="entry name" value="ACETYL-HYDROLASE LIPR-RELATED"/>
    <property type="match status" value="1"/>
</dbReference>
<protein>
    <submittedName>
        <fullName evidence="4">Alpha/beta hydrolase</fullName>
    </submittedName>
</protein>
<accession>A0A563E3N6</accession>
<name>A0A563E3N6_9MICO</name>
<evidence type="ECO:0000256" key="2">
    <source>
        <dbReference type="ARBA" id="ARBA00022801"/>
    </source>
</evidence>
<comment type="similarity">
    <text evidence="1">Belongs to the 'GDXG' lipolytic enzyme family.</text>
</comment>
<comment type="caution">
    <text evidence="4">The sequence shown here is derived from an EMBL/GenBank/DDBJ whole genome shotgun (WGS) entry which is preliminary data.</text>
</comment>
<dbReference type="AlphaFoldDB" id="A0A563E3N6"/>
<reference evidence="4 5" key="2">
    <citation type="submission" date="2019-08" db="EMBL/GenBank/DDBJ databases">
        <title>Jejuicoccus antrihumi gen. nov., sp. nov., a new member of the family Dermacoccaceae isolated from a cave.</title>
        <authorList>
            <person name="Schumann P."/>
            <person name="Kim I.S."/>
        </authorList>
    </citation>
    <scope>NUCLEOTIDE SEQUENCE [LARGE SCALE GENOMIC DNA]</scope>
    <source>
        <strain evidence="4 5">C5-26</strain>
    </source>
</reference>
<keyword evidence="2 4" id="KW-0378">Hydrolase</keyword>
<dbReference type="OrthoDB" id="9803828at2"/>
<evidence type="ECO:0000313" key="4">
    <source>
        <dbReference type="EMBL" id="TWP36504.1"/>
    </source>
</evidence>
<gene>
    <name evidence="4" type="ORF">FGL98_09830</name>
</gene>
<reference evidence="4 5" key="1">
    <citation type="submission" date="2019-05" db="EMBL/GenBank/DDBJ databases">
        <authorList>
            <person name="Lee S.D."/>
        </authorList>
    </citation>
    <scope>NUCLEOTIDE SEQUENCE [LARGE SCALE GENOMIC DNA]</scope>
    <source>
        <strain evidence="4 5">C5-26</strain>
    </source>
</reference>
<proteinExistence type="inferred from homology"/>
<dbReference type="InterPro" id="IPR050300">
    <property type="entry name" value="GDXG_lipolytic_enzyme"/>
</dbReference>
<keyword evidence="5" id="KW-1185">Reference proteome</keyword>
<dbReference type="InterPro" id="IPR013094">
    <property type="entry name" value="AB_hydrolase_3"/>
</dbReference>
<evidence type="ECO:0000259" key="3">
    <source>
        <dbReference type="Pfam" id="PF07859"/>
    </source>
</evidence>